<dbReference type="CDD" id="cd00037">
    <property type="entry name" value="CLECT"/>
    <property type="match status" value="1"/>
</dbReference>
<dbReference type="PROSITE" id="PS50041">
    <property type="entry name" value="C_TYPE_LECTIN_2"/>
    <property type="match status" value="1"/>
</dbReference>
<reference evidence="2" key="2">
    <citation type="submission" date="2025-09" db="UniProtKB">
        <authorList>
            <consortium name="Ensembl"/>
        </authorList>
    </citation>
    <scope>IDENTIFICATION</scope>
</reference>
<proteinExistence type="predicted"/>
<dbReference type="InterPro" id="IPR016186">
    <property type="entry name" value="C-type_lectin-like/link_sf"/>
</dbReference>
<dbReference type="InterPro" id="IPR050111">
    <property type="entry name" value="C-type_lectin/snaclec_domain"/>
</dbReference>
<dbReference type="Pfam" id="PF00059">
    <property type="entry name" value="Lectin_C"/>
    <property type="match status" value="1"/>
</dbReference>
<dbReference type="Gene3D" id="3.10.100.10">
    <property type="entry name" value="Mannose-Binding Protein A, subunit A"/>
    <property type="match status" value="1"/>
</dbReference>
<name>A0A3P8VAV6_CYNSE</name>
<dbReference type="InParanoid" id="A0A3P8VAV6"/>
<organism evidence="2 3">
    <name type="scientific">Cynoglossus semilaevis</name>
    <name type="common">Tongue sole</name>
    <dbReference type="NCBI Taxonomy" id="244447"/>
    <lineage>
        <taxon>Eukaryota</taxon>
        <taxon>Metazoa</taxon>
        <taxon>Chordata</taxon>
        <taxon>Craniata</taxon>
        <taxon>Vertebrata</taxon>
        <taxon>Euteleostomi</taxon>
        <taxon>Actinopterygii</taxon>
        <taxon>Neopterygii</taxon>
        <taxon>Teleostei</taxon>
        <taxon>Neoteleostei</taxon>
        <taxon>Acanthomorphata</taxon>
        <taxon>Carangaria</taxon>
        <taxon>Pleuronectiformes</taxon>
        <taxon>Pleuronectoidei</taxon>
        <taxon>Cynoglossidae</taxon>
        <taxon>Cynoglossinae</taxon>
        <taxon>Cynoglossus</taxon>
    </lineage>
</organism>
<sequence>NCIETESCLPFWIPYGRYCYLVYNSEKGYSWPDSRHYCQEAKAELVSIHSRAEVEFIRNLNYTKKHNIWIGLTRDRNCSYERGLGG</sequence>
<dbReference type="PANTHER" id="PTHR22803">
    <property type="entry name" value="MANNOSE, PHOSPHOLIPASE, LECTIN RECEPTOR RELATED"/>
    <property type="match status" value="1"/>
</dbReference>
<protein>
    <recommendedName>
        <fullName evidence="1">C-type lectin domain-containing protein</fullName>
    </recommendedName>
</protein>
<dbReference type="GeneTree" id="ENSGT00940000177777"/>
<dbReference type="Ensembl" id="ENSCSET00000012603.1">
    <property type="protein sequence ID" value="ENSCSEP00000012453.1"/>
    <property type="gene ID" value="ENSCSEG00000008040.1"/>
</dbReference>
<reference evidence="2" key="1">
    <citation type="submission" date="2025-08" db="UniProtKB">
        <authorList>
            <consortium name="Ensembl"/>
        </authorList>
    </citation>
    <scope>IDENTIFICATION</scope>
</reference>
<feature type="domain" description="C-type lectin" evidence="1">
    <location>
        <begin position="15"/>
        <end position="73"/>
    </location>
</feature>
<evidence type="ECO:0000313" key="2">
    <source>
        <dbReference type="Ensembl" id="ENSCSEP00000012453.1"/>
    </source>
</evidence>
<accession>A0A3P8VAV6</accession>
<keyword evidence="3" id="KW-1185">Reference proteome</keyword>
<dbReference type="Proteomes" id="UP000265120">
    <property type="component" value="Unassembled WGS sequence"/>
</dbReference>
<dbReference type="AlphaFoldDB" id="A0A3P8VAV6"/>
<evidence type="ECO:0000313" key="3">
    <source>
        <dbReference type="Proteomes" id="UP000265120"/>
    </source>
</evidence>
<evidence type="ECO:0000259" key="1">
    <source>
        <dbReference type="PROSITE" id="PS50041"/>
    </source>
</evidence>
<dbReference type="InterPro" id="IPR001304">
    <property type="entry name" value="C-type_lectin-like"/>
</dbReference>
<dbReference type="SUPFAM" id="SSF56436">
    <property type="entry name" value="C-type lectin-like"/>
    <property type="match status" value="1"/>
</dbReference>
<dbReference type="InterPro" id="IPR016187">
    <property type="entry name" value="CTDL_fold"/>
</dbReference>